<proteinExistence type="predicted"/>
<reference evidence="3 4" key="1">
    <citation type="submission" date="2019-12" db="EMBL/GenBank/DDBJ databases">
        <title>Microbes associate with the intestines of laboratory mice.</title>
        <authorList>
            <person name="Navarre W."/>
            <person name="Wong E."/>
        </authorList>
    </citation>
    <scope>NUCLEOTIDE SEQUENCE [LARGE SCALE GENOMIC DNA]</scope>
    <source>
        <strain evidence="3 4">NM82_D38</strain>
    </source>
</reference>
<sequence>MKADDSILALIPKGCRVNWNEKQKRFYVFKSSYYYSKEAKRSKEKRVQVGTVVDGVFTYAKSYLMSQELKSLKREAAETKTTVVEKPRKLVDSEITDLRQKGKVQYPLAYVYLAALLCSLSGQTNCVQIADYWKNNRPALESIFEDFPKQDISYDTVRRLLMLIDPDQFQSFYSKLVKPLLHKFTSRVVAVDGQAVRASKNSTQKNGKYILTFYDTDNGIALGQKLIGEKHNEITYAADMVEGLDLRGSIVTADALHTQEKFAAKLIEQGADYCLAVKQNQKTLYYDIQLCFVDRLETRTLEIEKIELGHGRIETRRISVSPGNTLKADHLKKWIGLDEGTIIKATTEIVDKTTGQISSLDRYFICSLNWFNTHIAEQCARSVRRHWGIENDLHYVLDVDFFQDRTQCKNANYLQNRTLLHKWALGVIRQTQKEEENNTGKTAKSVKRYMAQFNAPSIALDALTRIIG</sequence>
<evidence type="ECO:0000259" key="2">
    <source>
        <dbReference type="Pfam" id="PF13808"/>
    </source>
</evidence>
<keyword evidence="4" id="KW-1185">Reference proteome</keyword>
<dbReference type="EMBL" id="WSRP01000001">
    <property type="protein sequence ID" value="MVX55713.1"/>
    <property type="molecule type" value="Genomic_DNA"/>
</dbReference>
<dbReference type="GO" id="GO:0003677">
    <property type="term" value="F:DNA binding"/>
    <property type="evidence" value="ECO:0007669"/>
    <property type="project" value="InterPro"/>
</dbReference>
<comment type="caution">
    <text evidence="3">The sequence shown here is derived from an EMBL/GenBank/DDBJ whole genome shotgun (WGS) entry which is preliminary data.</text>
</comment>
<dbReference type="PANTHER" id="PTHR30298:SF0">
    <property type="entry name" value="PROTEIN YBFL-RELATED"/>
    <property type="match status" value="1"/>
</dbReference>
<evidence type="ECO:0000313" key="3">
    <source>
        <dbReference type="EMBL" id="MVX55713.1"/>
    </source>
</evidence>
<dbReference type="OrthoDB" id="8587058at2"/>
<dbReference type="InterPro" id="IPR047647">
    <property type="entry name" value="ISAs1_transpos"/>
</dbReference>
<dbReference type="Pfam" id="PF01609">
    <property type="entry name" value="DDE_Tnp_1"/>
    <property type="match status" value="1"/>
</dbReference>
<gene>
    <name evidence="3" type="ORF">E5987_00630</name>
</gene>
<evidence type="ECO:0000259" key="1">
    <source>
        <dbReference type="Pfam" id="PF01609"/>
    </source>
</evidence>
<dbReference type="GO" id="GO:0004803">
    <property type="term" value="F:transposase activity"/>
    <property type="evidence" value="ECO:0007669"/>
    <property type="project" value="InterPro"/>
</dbReference>
<dbReference type="AlphaFoldDB" id="A0A6L6YFY9"/>
<evidence type="ECO:0000313" key="4">
    <source>
        <dbReference type="Proteomes" id="UP000472580"/>
    </source>
</evidence>
<dbReference type="RefSeq" id="WP_160334147.1">
    <property type="nucleotide sequence ID" value="NZ_WSRP01000001.1"/>
</dbReference>
<dbReference type="InterPro" id="IPR002559">
    <property type="entry name" value="Transposase_11"/>
</dbReference>
<name>A0A6L6YFY9_9BURK</name>
<feature type="domain" description="Transposase IS4-like" evidence="1">
    <location>
        <begin position="185"/>
        <end position="424"/>
    </location>
</feature>
<dbReference type="Pfam" id="PF13808">
    <property type="entry name" value="DDE_Tnp_1_assoc"/>
    <property type="match status" value="1"/>
</dbReference>
<dbReference type="InterPro" id="IPR032806">
    <property type="entry name" value="YbfD_N"/>
</dbReference>
<dbReference type="Proteomes" id="UP000472580">
    <property type="component" value="Unassembled WGS sequence"/>
</dbReference>
<dbReference type="PANTHER" id="PTHR30298">
    <property type="entry name" value="H REPEAT-ASSOCIATED PREDICTED TRANSPOSASE"/>
    <property type="match status" value="1"/>
</dbReference>
<dbReference type="NCBIfam" id="NF033564">
    <property type="entry name" value="transpos_ISAs1"/>
    <property type="match status" value="1"/>
</dbReference>
<feature type="domain" description="H repeat-associated protein N-terminal" evidence="2">
    <location>
        <begin position="93"/>
        <end position="174"/>
    </location>
</feature>
<dbReference type="InterPro" id="IPR051698">
    <property type="entry name" value="Transposase_11-like"/>
</dbReference>
<protein>
    <submittedName>
        <fullName evidence="3">ISAs1 family transposase</fullName>
    </submittedName>
</protein>
<accession>A0A6L6YFY9</accession>
<dbReference type="GO" id="GO:0006313">
    <property type="term" value="P:DNA transposition"/>
    <property type="evidence" value="ECO:0007669"/>
    <property type="project" value="InterPro"/>
</dbReference>
<organism evidence="3 4">
    <name type="scientific">Parasutterella muris</name>
    <dbReference type="NCBI Taxonomy" id="2565572"/>
    <lineage>
        <taxon>Bacteria</taxon>
        <taxon>Pseudomonadati</taxon>
        <taxon>Pseudomonadota</taxon>
        <taxon>Betaproteobacteria</taxon>
        <taxon>Burkholderiales</taxon>
        <taxon>Sutterellaceae</taxon>
        <taxon>Parasutterella</taxon>
    </lineage>
</organism>